<name>A0A7R9VUT7_9CHLO</name>
<evidence type="ECO:0000256" key="1">
    <source>
        <dbReference type="SAM" id="MobiDB-lite"/>
    </source>
</evidence>
<gene>
    <name evidence="2" type="ORF">CEUR00632_LOCUS18555</name>
</gene>
<dbReference type="EMBL" id="HBEC01039897">
    <property type="protein sequence ID" value="CAD8306355.1"/>
    <property type="molecule type" value="Transcribed_RNA"/>
</dbReference>
<proteinExistence type="predicted"/>
<evidence type="ECO:0000313" key="2">
    <source>
        <dbReference type="EMBL" id="CAD8306355.1"/>
    </source>
</evidence>
<accession>A0A7R9VUT7</accession>
<dbReference type="AlphaFoldDB" id="A0A7R9VUT7"/>
<protein>
    <submittedName>
        <fullName evidence="2">Uncharacterized protein</fullName>
    </submittedName>
</protein>
<reference evidence="2" key="1">
    <citation type="submission" date="2021-01" db="EMBL/GenBank/DDBJ databases">
        <authorList>
            <person name="Corre E."/>
            <person name="Pelletier E."/>
            <person name="Niang G."/>
            <person name="Scheremetjew M."/>
            <person name="Finn R."/>
            <person name="Kale V."/>
            <person name="Holt S."/>
            <person name="Cochrane G."/>
            <person name="Meng A."/>
            <person name="Brown T."/>
            <person name="Cohen L."/>
        </authorList>
    </citation>
    <scope>NUCLEOTIDE SEQUENCE</scope>
    <source>
        <strain evidence="2">CCMP219</strain>
    </source>
</reference>
<sequence length="452" mass="46603">MDCRSHAWQCRRCGGGAGGAGGGAGRAFQPSCWVHGLAPGAVHVHSLAPAMARDARCAAATSTAAAAAAVSAATQWRCGSGSQRRSSGAGSSGGSSSNNSSSCGLAVSAGGISSVGRGASQDRQRPPRRVASLRCACSTDGDGNNAASGGNGGGVGGGKSAPSRALLERIFRMADIADSAELSDEEWQANVRAIRPNVDWSRYNLQLLFVDRSGTLRARFAAGIFERIAEWNGYGRVIIPSSAGLQAVTGTATDESAGESVGAAGAADAAAGAPGASSVHGPPPPPLPASVSGVDRMAAIWSAGSSLGLVTRLLARPAEAFDADYDLEFYDLVLTMDTDLYEELLSKIPPEHLEHYKKKICLLTSFSDYESEGTMLARGGLALLPRQLSNILQPGFTASKGLVDVPSPDFASKTAMDEYSSMVQALILACGGLCKYLIDAWPEDMPDYDPIE</sequence>
<dbReference type="Gene3D" id="3.40.50.2300">
    <property type="match status" value="1"/>
</dbReference>
<organism evidence="2">
    <name type="scientific">Chlamydomonas euryale</name>
    <dbReference type="NCBI Taxonomy" id="1486919"/>
    <lineage>
        <taxon>Eukaryota</taxon>
        <taxon>Viridiplantae</taxon>
        <taxon>Chlorophyta</taxon>
        <taxon>core chlorophytes</taxon>
        <taxon>Chlorophyceae</taxon>
        <taxon>CS clade</taxon>
        <taxon>Chlamydomonadales</taxon>
        <taxon>Chlamydomonadaceae</taxon>
        <taxon>Chlamydomonas</taxon>
    </lineage>
</organism>
<feature type="region of interest" description="Disordered" evidence="1">
    <location>
        <begin position="79"/>
        <end position="102"/>
    </location>
</feature>